<proteinExistence type="predicted"/>
<keyword evidence="2" id="KW-1185">Reference proteome</keyword>
<dbReference type="AlphaFoldDB" id="A0A0P7IY24"/>
<sequence length="212" mass="22724">MLDSADRETRADAIAPLFKAGEFALATRAFAALFNSGQGNLAVEIVNSSVILPPEAAFFLARMVRGGQVGAAAYSGSALIPRSADGFPTPLAMTWAPVAPRDLLEDPGQRGAAIEYSMHVPAFLPLVDLCRERCPNEVAECSAAGAAELWSADVMPFASPSQALIPDNIYWVSGRIQQDVLQRLSHGGGRTDWSYYEPISACFASMMRGREE</sequence>
<name>A0A0P7IY24_9RHOB</name>
<accession>A0A0P7IY24</accession>
<evidence type="ECO:0000313" key="2">
    <source>
        <dbReference type="Proteomes" id="UP000050471"/>
    </source>
</evidence>
<evidence type="ECO:0000313" key="1">
    <source>
        <dbReference type="EMBL" id="KPN64660.1"/>
    </source>
</evidence>
<organism evidence="1 2">
    <name type="scientific">Aliiroseovarius crassostreae</name>
    <dbReference type="NCBI Taxonomy" id="154981"/>
    <lineage>
        <taxon>Bacteria</taxon>
        <taxon>Pseudomonadati</taxon>
        <taxon>Pseudomonadota</taxon>
        <taxon>Alphaproteobacteria</taxon>
        <taxon>Rhodobacterales</taxon>
        <taxon>Paracoccaceae</taxon>
        <taxon>Aliiroseovarius</taxon>
    </lineage>
</organism>
<dbReference type="Proteomes" id="UP000050471">
    <property type="component" value="Unassembled WGS sequence"/>
</dbReference>
<comment type="caution">
    <text evidence="1">The sequence shown here is derived from an EMBL/GenBank/DDBJ whole genome shotgun (WGS) entry which is preliminary data.</text>
</comment>
<reference evidence="1 2" key="1">
    <citation type="submission" date="2015-09" db="EMBL/GenBank/DDBJ databases">
        <title>Draft genome sequence of Aliiroseovarius crassostreae CV919-312TSm, the causative agent of Roseovarius Oyster Disease (formerly Juvenile Oyster Disease).</title>
        <authorList>
            <person name="Kessner L."/>
            <person name="Spinard E."/>
            <person name="Nelson D."/>
        </authorList>
    </citation>
    <scope>NUCLEOTIDE SEQUENCE [LARGE SCALE GENOMIC DNA]</scope>
    <source>
        <strain evidence="1 2">CV919-312</strain>
    </source>
</reference>
<gene>
    <name evidence="1" type="ORF">AKJ29_00955</name>
</gene>
<protein>
    <submittedName>
        <fullName evidence="1">Uncharacterized protein</fullName>
    </submittedName>
</protein>
<dbReference type="EMBL" id="LKBA01000003">
    <property type="protein sequence ID" value="KPN64660.1"/>
    <property type="molecule type" value="Genomic_DNA"/>
</dbReference>